<reference evidence="2" key="1">
    <citation type="submission" date="2020-05" db="EMBL/GenBank/DDBJ databases">
        <title>Phylogenomic resolution of chytrid fungi.</title>
        <authorList>
            <person name="Stajich J.E."/>
            <person name="Amses K."/>
            <person name="Simmons R."/>
            <person name="Seto K."/>
            <person name="Myers J."/>
            <person name="Bonds A."/>
            <person name="Quandt C.A."/>
            <person name="Barry K."/>
            <person name="Liu P."/>
            <person name="Grigoriev I."/>
            <person name="Longcore J.E."/>
            <person name="James T.Y."/>
        </authorList>
    </citation>
    <scope>NUCLEOTIDE SEQUENCE</scope>
    <source>
        <strain evidence="2">JEL0513</strain>
    </source>
</reference>
<evidence type="ECO:0000313" key="2">
    <source>
        <dbReference type="EMBL" id="KAJ3110255.1"/>
    </source>
</evidence>
<dbReference type="SUPFAM" id="SSF49329">
    <property type="entry name" value="Cu,Zn superoxide dismutase-like"/>
    <property type="match status" value="1"/>
</dbReference>
<dbReference type="GO" id="GO:0046872">
    <property type="term" value="F:metal ion binding"/>
    <property type="evidence" value="ECO:0007669"/>
    <property type="project" value="InterPro"/>
</dbReference>
<keyword evidence="1" id="KW-1133">Transmembrane helix</keyword>
<dbReference type="EMBL" id="JADGJH010001752">
    <property type="protein sequence ID" value="KAJ3110255.1"/>
    <property type="molecule type" value="Genomic_DNA"/>
</dbReference>
<sequence>MGQFHTFSYSAVTQIRGLGNPSDAISGTLTFRASPSAVRVSIEAALNISTTPTTATTQTSQISYYALFIHSTGDTRHGTEFLGGCVSLIGTVANNGSSPSLYSFDSNNYSLVDASSTSNVVFLPGRAVALHAVTVSENTTTDELCAAPVVAAGVVAIANYRLANAPDPPPFSSGDDNFAAVSVFKSRDVGGAAVGTLAISRRGVGDAALVVQLDLANLSAKTRFNLTLSTVAKSDVVSEICKDAVFIGGFTTSGDGTANCSMSLIGGNFSTTSLFGQTLVVLADGDCASTFVAGTSVFGVSSLSVLDMPSELICNAISEEFNDSNGEIAAISLVFTLLLLAGLIGYSYYKVHQGYRRMKSTEDSQMSSSFSSVHMPLKQSDD</sequence>
<comment type="caution">
    <text evidence="2">The sequence shown here is derived from an EMBL/GenBank/DDBJ whole genome shotgun (WGS) entry which is preliminary data.</text>
</comment>
<evidence type="ECO:0008006" key="4">
    <source>
        <dbReference type="Google" id="ProtNLM"/>
    </source>
</evidence>
<name>A0AAD5XDS3_9FUNG</name>
<accession>A0AAD5XDS3</accession>
<evidence type="ECO:0000256" key="1">
    <source>
        <dbReference type="SAM" id="Phobius"/>
    </source>
</evidence>
<dbReference type="AlphaFoldDB" id="A0AAD5XDS3"/>
<protein>
    <recommendedName>
        <fullName evidence="4">Transmembrane protein</fullName>
    </recommendedName>
</protein>
<feature type="transmembrane region" description="Helical" evidence="1">
    <location>
        <begin position="328"/>
        <end position="349"/>
    </location>
</feature>
<gene>
    <name evidence="2" type="ORF">HK100_003104</name>
</gene>
<evidence type="ECO:0000313" key="3">
    <source>
        <dbReference type="Proteomes" id="UP001211907"/>
    </source>
</evidence>
<keyword evidence="1" id="KW-0812">Transmembrane</keyword>
<keyword evidence="1" id="KW-0472">Membrane</keyword>
<dbReference type="Proteomes" id="UP001211907">
    <property type="component" value="Unassembled WGS sequence"/>
</dbReference>
<organism evidence="2 3">
    <name type="scientific">Physocladia obscura</name>
    <dbReference type="NCBI Taxonomy" id="109957"/>
    <lineage>
        <taxon>Eukaryota</taxon>
        <taxon>Fungi</taxon>
        <taxon>Fungi incertae sedis</taxon>
        <taxon>Chytridiomycota</taxon>
        <taxon>Chytridiomycota incertae sedis</taxon>
        <taxon>Chytridiomycetes</taxon>
        <taxon>Chytridiales</taxon>
        <taxon>Chytriomycetaceae</taxon>
        <taxon>Physocladia</taxon>
    </lineage>
</organism>
<dbReference type="GO" id="GO:0006801">
    <property type="term" value="P:superoxide metabolic process"/>
    <property type="evidence" value="ECO:0007669"/>
    <property type="project" value="InterPro"/>
</dbReference>
<keyword evidence="3" id="KW-1185">Reference proteome</keyword>
<proteinExistence type="predicted"/>
<dbReference type="InterPro" id="IPR036423">
    <property type="entry name" value="SOD-like_Cu/Zn_dom_sf"/>
</dbReference>